<dbReference type="Proteomes" id="UP000014011">
    <property type="component" value="Unassembled WGS sequence"/>
</dbReference>
<name>N6UXL9_BARVB</name>
<organism evidence="2 3">
    <name type="scientific">Bartonella vinsonii subsp. berkhoffii str. Tweed</name>
    <dbReference type="NCBI Taxonomy" id="1094502"/>
    <lineage>
        <taxon>Bacteria</taxon>
        <taxon>Pseudomonadati</taxon>
        <taxon>Pseudomonadota</taxon>
        <taxon>Alphaproteobacteria</taxon>
        <taxon>Hyphomicrobiales</taxon>
        <taxon>Bartonellaceae</taxon>
        <taxon>Bartonella</taxon>
    </lineage>
</organism>
<comment type="caution">
    <text evidence="2">The sequence shown here is derived from an EMBL/GenBank/DDBJ whole genome shotgun (WGS) entry which is preliminary data.</text>
</comment>
<gene>
    <name evidence="2" type="ORF">BVtw_05120</name>
</gene>
<evidence type="ECO:0000313" key="2">
    <source>
        <dbReference type="EMBL" id="ENN94823.1"/>
    </source>
</evidence>
<feature type="coiled-coil region" evidence="1">
    <location>
        <begin position="40"/>
        <end position="75"/>
    </location>
</feature>
<protein>
    <submittedName>
        <fullName evidence="2">Putative DNA-binding protein</fullName>
    </submittedName>
</protein>
<evidence type="ECO:0000313" key="3">
    <source>
        <dbReference type="Proteomes" id="UP000014011"/>
    </source>
</evidence>
<dbReference type="HOGENOM" id="CLU_170881_0_0_5"/>
<evidence type="ECO:0000256" key="1">
    <source>
        <dbReference type="SAM" id="Coils"/>
    </source>
</evidence>
<reference evidence="2 3" key="1">
    <citation type="journal article" date="2013" name="PLoS Genet.">
        <title>A gene transfer agent and a dynamic repertoire of secretion systems hold the keys to the explosive radiation of the emerging pathogen Bartonella.</title>
        <authorList>
            <person name="Guy L."/>
            <person name="Nystedt B."/>
            <person name="Toft C."/>
            <person name="Zaremba-Niedzwiedzka K."/>
            <person name="Berglund E.C."/>
            <person name="Granberg F."/>
            <person name="Naslund K."/>
            <person name="Eriksson A.S."/>
            <person name="Andersson S.G."/>
        </authorList>
    </citation>
    <scope>NUCLEOTIDE SEQUENCE [LARGE SCALE GENOMIC DNA]</scope>
    <source>
        <strain evidence="2">Tweed</strain>
    </source>
</reference>
<dbReference type="EMBL" id="AGWD01000010">
    <property type="protein sequence ID" value="ENN94823.1"/>
    <property type="molecule type" value="Genomic_DNA"/>
</dbReference>
<proteinExistence type="predicted"/>
<accession>N6UXL9</accession>
<sequence length="113" mass="13016">MINNPSAIDDIADAEQIRVLFYASNRMVHAPLNKIIDLIKNDVQRDLLSALAEYKEATDKRIETMQKLIDELQSLSQSQKQIDLRNETQCRSPITRTGLNCLQQQKKKSKKVF</sequence>
<dbReference type="AlphaFoldDB" id="N6UXL9"/>
<keyword evidence="1" id="KW-0175">Coiled coil</keyword>
<keyword evidence="2" id="KW-0238">DNA-binding</keyword>
<dbReference type="GO" id="GO:0003677">
    <property type="term" value="F:DNA binding"/>
    <property type="evidence" value="ECO:0007669"/>
    <property type="project" value="UniProtKB-KW"/>
</dbReference>
<dbReference type="PATRIC" id="fig|1094502.3.peg.602"/>